<name>A0AAJ1TUJ2_9HYPH</name>
<evidence type="ECO:0000313" key="2">
    <source>
        <dbReference type="Proteomes" id="UP001223420"/>
    </source>
</evidence>
<reference evidence="1" key="1">
    <citation type="submission" date="2023-07" db="EMBL/GenBank/DDBJ databases">
        <title>Genomic Encyclopedia of Type Strains, Phase IV (KMG-IV): sequencing the most valuable type-strain genomes for metagenomic binning, comparative biology and taxonomic classification.</title>
        <authorList>
            <person name="Goeker M."/>
        </authorList>
    </citation>
    <scope>NUCLEOTIDE SEQUENCE</scope>
    <source>
        <strain evidence="1">DSM 19569</strain>
    </source>
</reference>
<dbReference type="AlphaFoldDB" id="A0AAJ1TUJ2"/>
<sequence>MTDLLDKAVAKARDLAPEMQDEIARMMLAFVNEEAPLYQFTPEEEAELDESGAARGDFATDAEVRVIRAKYGL</sequence>
<dbReference type="RefSeq" id="WP_230368157.1">
    <property type="nucleotide sequence ID" value="NZ_JAJALK010000022.1"/>
</dbReference>
<evidence type="ECO:0000313" key="1">
    <source>
        <dbReference type="EMBL" id="MDQ0544193.1"/>
    </source>
</evidence>
<proteinExistence type="predicted"/>
<protein>
    <submittedName>
        <fullName evidence="1">Uncharacterized protein</fullName>
    </submittedName>
</protein>
<comment type="caution">
    <text evidence="1">The sequence shown here is derived from an EMBL/GenBank/DDBJ whole genome shotgun (WGS) entry which is preliminary data.</text>
</comment>
<dbReference type="EMBL" id="JAUSWL010000005">
    <property type="protein sequence ID" value="MDQ0544193.1"/>
    <property type="molecule type" value="Genomic_DNA"/>
</dbReference>
<accession>A0AAJ1TUJ2</accession>
<organism evidence="1 2">
    <name type="scientific">Methylobacterium brachiatum</name>
    <dbReference type="NCBI Taxonomy" id="269660"/>
    <lineage>
        <taxon>Bacteria</taxon>
        <taxon>Pseudomonadati</taxon>
        <taxon>Pseudomonadota</taxon>
        <taxon>Alphaproteobacteria</taxon>
        <taxon>Hyphomicrobiales</taxon>
        <taxon>Methylobacteriaceae</taxon>
        <taxon>Methylobacterium</taxon>
    </lineage>
</organism>
<dbReference type="Proteomes" id="UP001223420">
    <property type="component" value="Unassembled WGS sequence"/>
</dbReference>
<gene>
    <name evidence="1" type="ORF">QO001_003127</name>
</gene>